<feature type="region of interest" description="Disordered" evidence="1">
    <location>
        <begin position="72"/>
        <end position="100"/>
    </location>
</feature>
<protein>
    <recommendedName>
        <fullName evidence="4">SH3 domain-containing protein</fullName>
    </recommendedName>
</protein>
<reference evidence="2 3" key="1">
    <citation type="journal article" date="2015" name="Antimicrob. Agents Chemother.">
        <title>Whole-Genome Sequencing Identifies Emergence of a Quinolone Resistance Mutation in a Case of Stenotrophomonas maltophilia Bacteremia.</title>
        <authorList>
            <person name="Pak T.R."/>
            <person name="Altman D.R."/>
            <person name="Attie O."/>
            <person name="Sebra R."/>
            <person name="Hamula C.L."/>
            <person name="Lewis M."/>
            <person name="Deikus G."/>
            <person name="Newman L.C."/>
            <person name="Fang G."/>
            <person name="Hand J."/>
            <person name="Papel G."/>
            <person name="Wallach F."/>
            <person name="Schadt E.E."/>
            <person name="Huprikar S."/>
            <person name="van Bakel H."/>
            <person name="Kasarskis A."/>
            <person name="Bashir A."/>
        </authorList>
    </citation>
    <scope>NUCLEOTIDE SEQUENCE [LARGE SCALE GENOMIC DNA]</scope>
    <source>
        <strain evidence="2 3">ISMMS6</strain>
    </source>
</reference>
<organism evidence="2 3">
    <name type="scientific">Stenotrophomonas maltophilia</name>
    <name type="common">Pseudomonas maltophilia</name>
    <name type="synonym">Xanthomonas maltophilia</name>
    <dbReference type="NCBI Taxonomy" id="40324"/>
    <lineage>
        <taxon>Bacteria</taxon>
        <taxon>Pseudomonadati</taxon>
        <taxon>Pseudomonadota</taxon>
        <taxon>Gammaproteobacteria</taxon>
        <taxon>Lysobacterales</taxon>
        <taxon>Lysobacteraceae</taxon>
        <taxon>Stenotrophomonas</taxon>
        <taxon>Stenotrophomonas maltophilia group</taxon>
    </lineage>
</organism>
<evidence type="ECO:0000256" key="1">
    <source>
        <dbReference type="SAM" id="MobiDB-lite"/>
    </source>
</evidence>
<sequence>MLVGVVSSPAVVTAEAAPINSSTTVESKTIYGAKSAEAASVLEWIKARSPEFASTATSGDITVRLKQVSPKLLTRSTSSPPVPLPSNGQEGEEITITNRQSDGTIETWAYTWMSGQWVLVEYH</sequence>
<dbReference type="EMBL" id="JZIW01000010">
    <property type="protein sequence ID" value="KOO70024.1"/>
    <property type="molecule type" value="Genomic_DNA"/>
</dbReference>
<evidence type="ECO:0008006" key="4">
    <source>
        <dbReference type="Google" id="ProtNLM"/>
    </source>
</evidence>
<evidence type="ECO:0000313" key="2">
    <source>
        <dbReference type="EMBL" id="KOO70024.1"/>
    </source>
</evidence>
<proteinExistence type="predicted"/>
<dbReference type="Proteomes" id="UP000037632">
    <property type="component" value="Unassembled WGS sequence"/>
</dbReference>
<evidence type="ECO:0000313" key="3">
    <source>
        <dbReference type="Proteomes" id="UP000037632"/>
    </source>
</evidence>
<accession>A0AB34TBV8</accession>
<comment type="caution">
    <text evidence="2">The sequence shown here is derived from an EMBL/GenBank/DDBJ whole genome shotgun (WGS) entry which is preliminary data.</text>
</comment>
<gene>
    <name evidence="2" type="ORF">VL23_20245</name>
</gene>
<dbReference type="AlphaFoldDB" id="A0AB34TBV8"/>
<name>A0AB34TBV8_STEMA</name>